<comment type="caution">
    <text evidence="3">The sequence shown here is derived from an EMBL/GenBank/DDBJ whole genome shotgun (WGS) entry which is preliminary data.</text>
</comment>
<organism evidence="3 4">
    <name type="scientific">Coilia grayii</name>
    <name type="common">Gray's grenadier anchovy</name>
    <dbReference type="NCBI Taxonomy" id="363190"/>
    <lineage>
        <taxon>Eukaryota</taxon>
        <taxon>Metazoa</taxon>
        <taxon>Chordata</taxon>
        <taxon>Craniata</taxon>
        <taxon>Vertebrata</taxon>
        <taxon>Euteleostomi</taxon>
        <taxon>Actinopterygii</taxon>
        <taxon>Neopterygii</taxon>
        <taxon>Teleostei</taxon>
        <taxon>Clupei</taxon>
        <taxon>Clupeiformes</taxon>
        <taxon>Clupeoidei</taxon>
        <taxon>Engraulidae</taxon>
        <taxon>Coilinae</taxon>
        <taxon>Coilia</taxon>
    </lineage>
</organism>
<dbReference type="AlphaFoldDB" id="A0ABD1KA22"/>
<evidence type="ECO:0000313" key="4">
    <source>
        <dbReference type="Proteomes" id="UP001591681"/>
    </source>
</evidence>
<dbReference type="InterPro" id="IPR053113">
    <property type="entry name" value="IQ_domain_protein"/>
</dbReference>
<feature type="compositionally biased region" description="Polar residues" evidence="1">
    <location>
        <begin position="117"/>
        <end position="143"/>
    </location>
</feature>
<dbReference type="PANTHER" id="PTHR35976:SF1">
    <property type="entry name" value="IQ DOMAIN-CONTAINING PROTEIN J"/>
    <property type="match status" value="1"/>
</dbReference>
<gene>
    <name evidence="3" type="ORF">ACEWY4_008090</name>
</gene>
<feature type="domain" description="Fusion protein IQCJ-SCHIP1 N-terminal" evidence="2">
    <location>
        <begin position="56"/>
        <end position="126"/>
    </location>
</feature>
<sequence>MVTLMPCGTLCRSSPTVSDCVWHHLSSPILPAREADVRAPGVMLGLNSSCNEIAPLTTDVENNIAEVSMDVPLLSKVLVIQRAWRDFQSRQDILEKRSPSPPSLTSSSDKMSTSISMATLSDGSTPLPHMNSSQAVMQTPHSH</sequence>
<reference evidence="3 4" key="1">
    <citation type="submission" date="2024-09" db="EMBL/GenBank/DDBJ databases">
        <title>A chromosome-level genome assembly of Gray's grenadier anchovy, Coilia grayii.</title>
        <authorList>
            <person name="Fu Z."/>
        </authorList>
    </citation>
    <scope>NUCLEOTIDE SEQUENCE [LARGE SCALE GENOMIC DNA]</scope>
    <source>
        <strain evidence="3">G4</strain>
        <tissue evidence="3">Muscle</tissue>
    </source>
</reference>
<feature type="region of interest" description="Disordered" evidence="1">
    <location>
        <begin position="90"/>
        <end position="143"/>
    </location>
</feature>
<protein>
    <recommendedName>
        <fullName evidence="2">Fusion protein IQCJ-SCHIP1 N-terminal domain-containing protein</fullName>
    </recommendedName>
</protein>
<dbReference type="Pfam" id="PF15157">
    <property type="entry name" value="IQCJ-SCHIP1"/>
    <property type="match status" value="1"/>
</dbReference>
<dbReference type="EMBL" id="JBHFQA010000007">
    <property type="protein sequence ID" value="KAL2095942.1"/>
    <property type="molecule type" value="Genomic_DNA"/>
</dbReference>
<keyword evidence="4" id="KW-1185">Reference proteome</keyword>
<proteinExistence type="predicted"/>
<dbReference type="InterPro" id="IPR029362">
    <property type="entry name" value="IQCJ-SCHIP1_N"/>
</dbReference>
<dbReference type="PANTHER" id="PTHR35976">
    <property type="entry name" value="IQ DOMAIN-CONTAINING PROTEIN J"/>
    <property type="match status" value="1"/>
</dbReference>
<evidence type="ECO:0000256" key="1">
    <source>
        <dbReference type="SAM" id="MobiDB-lite"/>
    </source>
</evidence>
<name>A0ABD1KA22_9TELE</name>
<accession>A0ABD1KA22</accession>
<dbReference type="Proteomes" id="UP001591681">
    <property type="component" value="Unassembled WGS sequence"/>
</dbReference>
<evidence type="ECO:0000259" key="2">
    <source>
        <dbReference type="Pfam" id="PF15157"/>
    </source>
</evidence>
<feature type="compositionally biased region" description="Low complexity" evidence="1">
    <location>
        <begin position="103"/>
        <end position="116"/>
    </location>
</feature>
<evidence type="ECO:0000313" key="3">
    <source>
        <dbReference type="EMBL" id="KAL2095942.1"/>
    </source>
</evidence>